<name>A0A183L4I6_9TREM</name>
<dbReference type="Gene3D" id="3.10.10.10">
    <property type="entry name" value="HIV Type 1 Reverse Transcriptase, subunit A, domain 1"/>
    <property type="match status" value="1"/>
</dbReference>
<evidence type="ECO:0000313" key="1">
    <source>
        <dbReference type="EMBL" id="VDP78200.1"/>
    </source>
</evidence>
<evidence type="ECO:0000313" key="3">
    <source>
        <dbReference type="WBParaSite" id="SCUD_0002224901-mRNA-1"/>
    </source>
</evidence>
<gene>
    <name evidence="1" type="ORF">SCUD_LOCUS22245</name>
</gene>
<dbReference type="WBParaSite" id="SCUD_0002224901-mRNA-1">
    <property type="protein sequence ID" value="SCUD_0002224901-mRNA-1"/>
    <property type="gene ID" value="SCUD_0002224901"/>
</dbReference>
<reference evidence="3" key="1">
    <citation type="submission" date="2016-06" db="UniProtKB">
        <authorList>
            <consortium name="WormBaseParasite"/>
        </authorList>
    </citation>
    <scope>IDENTIFICATION</scope>
</reference>
<dbReference type="InterPro" id="IPR043502">
    <property type="entry name" value="DNA/RNA_pol_sf"/>
</dbReference>
<dbReference type="Proteomes" id="UP000279833">
    <property type="component" value="Unassembled WGS sequence"/>
</dbReference>
<protein>
    <submittedName>
        <fullName evidence="3">Rad60-SLD_2 domain-containing protein</fullName>
    </submittedName>
</protein>
<proteinExistence type="predicted"/>
<keyword evidence="2" id="KW-1185">Reference proteome</keyword>
<evidence type="ECO:0000313" key="2">
    <source>
        <dbReference type="Proteomes" id="UP000279833"/>
    </source>
</evidence>
<dbReference type="SUPFAM" id="SSF56672">
    <property type="entry name" value="DNA/RNA polymerases"/>
    <property type="match status" value="1"/>
</dbReference>
<organism evidence="3">
    <name type="scientific">Schistosoma curassoni</name>
    <dbReference type="NCBI Taxonomy" id="6186"/>
    <lineage>
        <taxon>Eukaryota</taxon>
        <taxon>Metazoa</taxon>
        <taxon>Spiralia</taxon>
        <taxon>Lophotrochozoa</taxon>
        <taxon>Platyhelminthes</taxon>
        <taxon>Trematoda</taxon>
        <taxon>Digenea</taxon>
        <taxon>Strigeidida</taxon>
        <taxon>Schistosomatoidea</taxon>
        <taxon>Schistosomatidae</taxon>
        <taxon>Schistosoma</taxon>
    </lineage>
</organism>
<dbReference type="EMBL" id="UZAK01048753">
    <property type="protein sequence ID" value="VDP78200.1"/>
    <property type="molecule type" value="Genomic_DNA"/>
</dbReference>
<accession>A0A183L4I6</accession>
<dbReference type="STRING" id="6186.A0A183L4I6"/>
<sequence>MKIKPIKLQVQGDPVFLKRREIHYGLREAVHKTLKDLCAKDVIELIQSSTWGTPIATPSKPDDKTSRICGDCSLTLKSCLMMQTCATV</sequence>
<reference evidence="1 2" key="2">
    <citation type="submission" date="2018-11" db="EMBL/GenBank/DDBJ databases">
        <authorList>
            <consortium name="Pathogen Informatics"/>
        </authorList>
    </citation>
    <scope>NUCLEOTIDE SEQUENCE [LARGE SCALE GENOMIC DNA]</scope>
    <source>
        <strain evidence="1">Dakar</strain>
        <strain evidence="2">Dakar, Senegal</strain>
    </source>
</reference>
<dbReference type="AlphaFoldDB" id="A0A183L4I6"/>